<organism evidence="1 2">
    <name type="scientific">Parahaliea aestuarii</name>
    <dbReference type="NCBI Taxonomy" id="1852021"/>
    <lineage>
        <taxon>Bacteria</taxon>
        <taxon>Pseudomonadati</taxon>
        <taxon>Pseudomonadota</taxon>
        <taxon>Gammaproteobacteria</taxon>
        <taxon>Cellvibrionales</taxon>
        <taxon>Halieaceae</taxon>
        <taxon>Parahaliea</taxon>
    </lineage>
</organism>
<evidence type="ECO:0000313" key="1">
    <source>
        <dbReference type="EMBL" id="TXS92478.1"/>
    </source>
</evidence>
<dbReference type="EMBL" id="VRYZ01000003">
    <property type="protein sequence ID" value="TXS92478.1"/>
    <property type="molecule type" value="Genomic_DNA"/>
</dbReference>
<name>A0A5C8ZVG5_9GAMM</name>
<dbReference type="AlphaFoldDB" id="A0A5C8ZVG5"/>
<evidence type="ECO:0000313" key="2">
    <source>
        <dbReference type="Proteomes" id="UP000321933"/>
    </source>
</evidence>
<dbReference type="RefSeq" id="WP_148063849.1">
    <property type="nucleotide sequence ID" value="NZ_VRYZ01000003.1"/>
</dbReference>
<accession>A0A5C8ZVG5</accession>
<dbReference type="Proteomes" id="UP000321933">
    <property type="component" value="Unassembled WGS sequence"/>
</dbReference>
<keyword evidence="2" id="KW-1185">Reference proteome</keyword>
<reference evidence="1 2" key="1">
    <citation type="submission" date="2019-08" db="EMBL/GenBank/DDBJ databases">
        <title>Parahaliea maris sp. nov., isolated from the surface seawater.</title>
        <authorList>
            <person name="Liu Y."/>
        </authorList>
    </citation>
    <scope>NUCLEOTIDE SEQUENCE [LARGE SCALE GENOMIC DNA]</scope>
    <source>
        <strain evidence="1 2">S2-26</strain>
    </source>
</reference>
<sequence length="149" mass="16303">MIKILSHWALPGPFLLLALLLGSFAIASEDQSGDSRSGTSDIRGEISIYSLIVSPADFLHDQVIVRGYLDFGATLSLYPNKLAADIRDDASSISIEDPTDDGSVIEQCSGRYVKILGVISRDSSGEFYMGDVEYAYNLEPLGYCWKLDK</sequence>
<gene>
    <name evidence="1" type="ORF">FVW59_08655</name>
</gene>
<proteinExistence type="predicted"/>
<comment type="caution">
    <text evidence="1">The sequence shown here is derived from an EMBL/GenBank/DDBJ whole genome shotgun (WGS) entry which is preliminary data.</text>
</comment>
<protein>
    <submittedName>
        <fullName evidence="1">Uncharacterized protein</fullName>
    </submittedName>
</protein>